<keyword evidence="3" id="KW-0808">Transferase</keyword>
<dbReference type="InterPro" id="IPR007541">
    <property type="entry name" value="Uncharacterised_BSP"/>
</dbReference>
<keyword evidence="4" id="KW-0479">Metal-binding</keyword>
<evidence type="ECO:0000256" key="6">
    <source>
        <dbReference type="ARBA" id="ARBA00022786"/>
    </source>
</evidence>
<proteinExistence type="predicted"/>
<dbReference type="GO" id="GO:0008270">
    <property type="term" value="F:zinc ion binding"/>
    <property type="evidence" value="ECO:0007669"/>
    <property type="project" value="UniProtKB-KW"/>
</dbReference>
<evidence type="ECO:0000256" key="5">
    <source>
        <dbReference type="ARBA" id="ARBA00022771"/>
    </source>
</evidence>
<organism evidence="11">
    <name type="scientific">Salvia splendens</name>
    <name type="common">Scarlet sage</name>
    <dbReference type="NCBI Taxonomy" id="180675"/>
    <lineage>
        <taxon>Eukaryota</taxon>
        <taxon>Viridiplantae</taxon>
        <taxon>Streptophyta</taxon>
        <taxon>Embryophyta</taxon>
        <taxon>Tracheophyta</taxon>
        <taxon>Spermatophyta</taxon>
        <taxon>Magnoliopsida</taxon>
        <taxon>eudicotyledons</taxon>
        <taxon>Gunneridae</taxon>
        <taxon>Pentapetalae</taxon>
        <taxon>asterids</taxon>
        <taxon>lamiids</taxon>
        <taxon>Lamiales</taxon>
        <taxon>Lamiaceae</taxon>
        <taxon>Nepetoideae</taxon>
        <taxon>Mentheae</taxon>
        <taxon>Salviinae</taxon>
        <taxon>Salvia</taxon>
        <taxon>Salvia subgen. Calosphace</taxon>
        <taxon>core Calosphace</taxon>
    </lineage>
</organism>
<dbReference type="FunFam" id="3.30.40.10:FF:000022">
    <property type="entry name" value="E3 ubiquitin-protein ligase RING1-like"/>
    <property type="match status" value="1"/>
</dbReference>
<keyword evidence="6" id="KW-0833">Ubl conjugation pathway</keyword>
<keyword evidence="5 8" id="KW-0863">Zinc-finger</keyword>
<dbReference type="Pfam" id="PF13639">
    <property type="entry name" value="zf-RING_2"/>
    <property type="match status" value="1"/>
</dbReference>
<dbReference type="AlphaFoldDB" id="A0A8X8ZI26"/>
<evidence type="ECO:0000256" key="8">
    <source>
        <dbReference type="PROSITE-ProRule" id="PRU00175"/>
    </source>
</evidence>
<keyword evidence="12" id="KW-1185">Reference proteome</keyword>
<evidence type="ECO:0000256" key="1">
    <source>
        <dbReference type="ARBA" id="ARBA00000900"/>
    </source>
</evidence>
<dbReference type="InterPro" id="IPR001841">
    <property type="entry name" value="Znf_RING"/>
</dbReference>
<dbReference type="EMBL" id="PNBA02000012">
    <property type="protein sequence ID" value="KAG6405463.1"/>
    <property type="molecule type" value="Genomic_DNA"/>
</dbReference>
<dbReference type="PROSITE" id="PS50089">
    <property type="entry name" value="ZF_RING_2"/>
    <property type="match status" value="1"/>
</dbReference>
<sequence>MSSSGVTVAEGGPQMFFCHQCERTVTITPSPAGDILCPSCNSGFVEEFQNPNPTPAPDPFLSDPLSLFLSQFLPSATTTNPSPLSRPPRAAPESSFGQDAFDPVLYLMNLLANRRASGIDYQFVFDDHPSPASGFPLSTNLGDYFMGPGFEQLIQQLSENDPNRYGTPPASKSAVQALPSVNVDEGMLKSDLVQCAVCKDDLELGTVVKQMPCKHVYHDDCILPWLELHNSCPVCRYELPTDDADYENRNGVSRGGNGGDGDAAGGSDGQRTVERRMTISFPWLFGGSDSGREDAKFALRYLYDVDEVDDSLFALDGEQSLCLFLLVSDIGRLVQHSHATQYIVTNTVPNTPGGQLFDTEIGVDFTLSIMPTINDFIYQVFEESSPEDRRDVPVLNVYISEFPGYAYKNGDNVNVSASALYDIYRPTSISKWMFTSLLFHEMTHVFQWHGNFGAPGGLTEGTADYVMVKSGYYDPDTYTKPGEGQKWDAGYGVTERFLEYCDSLLEGFTAKLNKKMRYAYNDAYWVELLGKPVEQLWGEYKAKYGNQPQDNTIDILHGLKY</sequence>
<dbReference type="InterPro" id="IPR013083">
    <property type="entry name" value="Znf_RING/FYVE/PHD"/>
</dbReference>
<evidence type="ECO:0000313" key="12">
    <source>
        <dbReference type="Proteomes" id="UP000298416"/>
    </source>
</evidence>
<comment type="caution">
    <text evidence="11">The sequence shown here is derived from an EMBL/GenBank/DDBJ whole genome shotgun (WGS) entry which is preliminary data.</text>
</comment>
<dbReference type="EC" id="2.3.2.27" evidence="2"/>
<dbReference type="PANTHER" id="PTHR33321:SF12">
    <property type="entry name" value="PLANT BASIC SECRETORY PROTEIN (BSP) FAMILY PROTEIN"/>
    <property type="match status" value="1"/>
</dbReference>
<feature type="domain" description="RING-type" evidence="10">
    <location>
        <begin position="195"/>
        <end position="236"/>
    </location>
</feature>
<dbReference type="InterPro" id="IPR039525">
    <property type="entry name" value="RNF126-like_zinc-ribbon"/>
</dbReference>
<gene>
    <name evidence="11" type="ORF">SASPL_133052</name>
</gene>
<dbReference type="Proteomes" id="UP000298416">
    <property type="component" value="Unassembled WGS sequence"/>
</dbReference>
<reference evidence="11" key="1">
    <citation type="submission" date="2018-01" db="EMBL/GenBank/DDBJ databases">
        <authorList>
            <person name="Mao J.F."/>
        </authorList>
    </citation>
    <scope>NUCLEOTIDE SEQUENCE</scope>
    <source>
        <strain evidence="11">Huo1</strain>
        <tissue evidence="11">Leaf</tissue>
    </source>
</reference>
<dbReference type="Gene3D" id="3.30.40.10">
    <property type="entry name" value="Zinc/RING finger domain, C3HC4 (zinc finger)"/>
    <property type="match status" value="1"/>
</dbReference>
<evidence type="ECO:0000256" key="3">
    <source>
        <dbReference type="ARBA" id="ARBA00022679"/>
    </source>
</evidence>
<dbReference type="CDD" id="cd16667">
    <property type="entry name" value="RING-H2_RNF126-like"/>
    <property type="match status" value="1"/>
</dbReference>
<dbReference type="SMART" id="SM00184">
    <property type="entry name" value="RING"/>
    <property type="match status" value="1"/>
</dbReference>
<dbReference type="Pfam" id="PF04450">
    <property type="entry name" value="BSP"/>
    <property type="match status" value="1"/>
</dbReference>
<accession>A0A8X8ZI26</accession>
<reference evidence="11" key="2">
    <citation type="submission" date="2020-08" db="EMBL/GenBank/DDBJ databases">
        <title>Plant Genome Project.</title>
        <authorList>
            <person name="Zhang R.-G."/>
        </authorList>
    </citation>
    <scope>NUCLEOTIDE SEQUENCE</scope>
    <source>
        <strain evidence="11">Huo1</strain>
        <tissue evidence="11">Leaf</tissue>
    </source>
</reference>
<protein>
    <recommendedName>
        <fullName evidence="2">RING-type E3 ubiquitin transferase</fullName>
        <ecNumber evidence="2">2.3.2.27</ecNumber>
    </recommendedName>
</protein>
<evidence type="ECO:0000259" key="10">
    <source>
        <dbReference type="PROSITE" id="PS50089"/>
    </source>
</evidence>
<comment type="catalytic activity">
    <reaction evidence="1">
        <text>S-ubiquitinyl-[E2 ubiquitin-conjugating enzyme]-L-cysteine + [acceptor protein]-L-lysine = [E2 ubiquitin-conjugating enzyme]-L-cysteine + N(6)-ubiquitinyl-[acceptor protein]-L-lysine.</text>
        <dbReference type="EC" id="2.3.2.27"/>
    </reaction>
</comment>
<evidence type="ECO:0000313" key="11">
    <source>
        <dbReference type="EMBL" id="KAG6405463.1"/>
    </source>
</evidence>
<feature type="region of interest" description="Disordered" evidence="9">
    <location>
        <begin position="246"/>
        <end position="271"/>
    </location>
</feature>
<dbReference type="PANTHER" id="PTHR33321">
    <property type="match status" value="1"/>
</dbReference>
<dbReference type="GO" id="GO:0061630">
    <property type="term" value="F:ubiquitin protein ligase activity"/>
    <property type="evidence" value="ECO:0007669"/>
    <property type="project" value="UniProtKB-EC"/>
</dbReference>
<evidence type="ECO:0000256" key="4">
    <source>
        <dbReference type="ARBA" id="ARBA00022723"/>
    </source>
</evidence>
<dbReference type="SUPFAM" id="SSF57850">
    <property type="entry name" value="RING/U-box"/>
    <property type="match status" value="1"/>
</dbReference>
<keyword evidence="7" id="KW-0862">Zinc</keyword>
<evidence type="ECO:0000256" key="9">
    <source>
        <dbReference type="SAM" id="MobiDB-lite"/>
    </source>
</evidence>
<feature type="compositionally biased region" description="Gly residues" evidence="9">
    <location>
        <begin position="253"/>
        <end position="268"/>
    </location>
</feature>
<dbReference type="Pfam" id="PF14369">
    <property type="entry name" value="Zn_ribbon_19"/>
    <property type="match status" value="1"/>
</dbReference>
<name>A0A8X8ZI26_SALSN</name>
<evidence type="ECO:0000256" key="2">
    <source>
        <dbReference type="ARBA" id="ARBA00012483"/>
    </source>
</evidence>
<evidence type="ECO:0000256" key="7">
    <source>
        <dbReference type="ARBA" id="ARBA00022833"/>
    </source>
</evidence>